<name>A0A8C4X6N1_ERPCA</name>
<feature type="region of interest" description="Disordered" evidence="8">
    <location>
        <begin position="286"/>
        <end position="314"/>
    </location>
</feature>
<evidence type="ECO:0000256" key="3">
    <source>
        <dbReference type="ARBA" id="ARBA00022771"/>
    </source>
</evidence>
<evidence type="ECO:0000256" key="2">
    <source>
        <dbReference type="ARBA" id="ARBA00022723"/>
    </source>
</evidence>
<keyword evidence="3 7" id="KW-0863">Zinc-finger</keyword>
<dbReference type="OrthoDB" id="20729at2759"/>
<evidence type="ECO:0000259" key="10">
    <source>
        <dbReference type="PROSITE" id="PS50918"/>
    </source>
</evidence>
<dbReference type="GO" id="GO:0005634">
    <property type="term" value="C:nucleus"/>
    <property type="evidence" value="ECO:0007669"/>
    <property type="project" value="UniProtKB-SubCell"/>
</dbReference>
<dbReference type="Ensembl" id="ENSECRT00000008791.1">
    <property type="protein sequence ID" value="ENSECRP00000008646.1"/>
    <property type="gene ID" value="ENSECRG00000005794.1"/>
</dbReference>
<dbReference type="Gene3D" id="4.10.1000.10">
    <property type="entry name" value="Zinc finger, CCCH-type"/>
    <property type="match status" value="1"/>
</dbReference>
<dbReference type="PANTHER" id="PTHR45740">
    <property type="entry name" value="POLY [ADP-RIBOSE] POLYMERASE"/>
    <property type="match status" value="1"/>
</dbReference>
<organism evidence="11 12">
    <name type="scientific">Erpetoichthys calabaricus</name>
    <name type="common">Rope fish</name>
    <name type="synonym">Calamoichthys calabaricus</name>
    <dbReference type="NCBI Taxonomy" id="27687"/>
    <lineage>
        <taxon>Eukaryota</taxon>
        <taxon>Metazoa</taxon>
        <taxon>Chordata</taxon>
        <taxon>Craniata</taxon>
        <taxon>Vertebrata</taxon>
        <taxon>Euteleostomi</taxon>
        <taxon>Actinopterygii</taxon>
        <taxon>Polypteriformes</taxon>
        <taxon>Polypteridae</taxon>
        <taxon>Erpetoichthys</taxon>
    </lineage>
</organism>
<keyword evidence="4 7" id="KW-0862">Zinc</keyword>
<feature type="domain" description="WWE" evidence="10">
    <location>
        <begin position="190"/>
        <end position="280"/>
    </location>
</feature>
<dbReference type="InterPro" id="IPR037197">
    <property type="entry name" value="WWE_dom_sf"/>
</dbReference>
<feature type="compositionally biased region" description="Acidic residues" evidence="8">
    <location>
        <begin position="27"/>
        <end position="55"/>
    </location>
</feature>
<feature type="zinc finger region" description="C3H1-type" evidence="7">
    <location>
        <begin position="57"/>
        <end position="84"/>
    </location>
</feature>
<evidence type="ECO:0000256" key="7">
    <source>
        <dbReference type="PROSITE-ProRule" id="PRU00723"/>
    </source>
</evidence>
<evidence type="ECO:0000313" key="11">
    <source>
        <dbReference type="Ensembl" id="ENSECRP00000008646.1"/>
    </source>
</evidence>
<dbReference type="InterPro" id="IPR051712">
    <property type="entry name" value="ARTD-AVP"/>
</dbReference>
<dbReference type="SUPFAM" id="SSF90229">
    <property type="entry name" value="CCCH zinc finger"/>
    <property type="match status" value="1"/>
</dbReference>
<dbReference type="GeneTree" id="ENSGT00940000164581"/>
<reference evidence="11" key="3">
    <citation type="submission" date="2025-09" db="UniProtKB">
        <authorList>
            <consortium name="Ensembl"/>
        </authorList>
    </citation>
    <scope>IDENTIFICATION</scope>
</reference>
<comment type="similarity">
    <text evidence="6">Belongs to the ARTD/PARP family.</text>
</comment>
<dbReference type="SUPFAM" id="SSF117839">
    <property type="entry name" value="WWE domain"/>
    <property type="match status" value="2"/>
</dbReference>
<evidence type="ECO:0000256" key="5">
    <source>
        <dbReference type="ARBA" id="ARBA00023242"/>
    </source>
</evidence>
<dbReference type="Gene3D" id="3.30.720.50">
    <property type="match status" value="2"/>
</dbReference>
<dbReference type="GeneID" id="114662913"/>
<comment type="subcellular location">
    <subcellularLocation>
        <location evidence="1">Nucleus</location>
    </subcellularLocation>
</comment>
<feature type="domain" description="WWE" evidence="10">
    <location>
        <begin position="300"/>
        <end position="388"/>
    </location>
</feature>
<feature type="region of interest" description="Disordered" evidence="8">
    <location>
        <begin position="101"/>
        <end position="135"/>
    </location>
</feature>
<dbReference type="GO" id="GO:0003950">
    <property type="term" value="F:NAD+ poly-ADP-ribosyltransferase activity"/>
    <property type="evidence" value="ECO:0007669"/>
    <property type="project" value="TreeGrafter"/>
</dbReference>
<dbReference type="InterPro" id="IPR004170">
    <property type="entry name" value="WWE_dom"/>
</dbReference>
<evidence type="ECO:0000313" key="12">
    <source>
        <dbReference type="Proteomes" id="UP000694620"/>
    </source>
</evidence>
<evidence type="ECO:0000256" key="8">
    <source>
        <dbReference type="SAM" id="MobiDB-lite"/>
    </source>
</evidence>
<gene>
    <name evidence="11" type="primary">si:ch211-244b2.4</name>
</gene>
<dbReference type="AlphaFoldDB" id="A0A8C4X6N1"/>
<feature type="region of interest" description="Disordered" evidence="8">
    <location>
        <begin position="1"/>
        <end position="59"/>
    </location>
</feature>
<protein>
    <submittedName>
        <fullName evidence="11">Si:ch211-244b2.4</fullName>
    </submittedName>
</protein>
<dbReference type="PROSITE" id="PS50103">
    <property type="entry name" value="ZF_C3H1"/>
    <property type="match status" value="1"/>
</dbReference>
<accession>A0A8C4X6N1</accession>
<dbReference type="GO" id="GO:1990404">
    <property type="term" value="F:NAD+-protein mono-ADP-ribosyltransferase activity"/>
    <property type="evidence" value="ECO:0007669"/>
    <property type="project" value="TreeGrafter"/>
</dbReference>
<keyword evidence="2 7" id="KW-0479">Metal-binding</keyword>
<dbReference type="Pfam" id="PF23466">
    <property type="entry name" value="WWE_4"/>
    <property type="match status" value="1"/>
</dbReference>
<dbReference type="Proteomes" id="UP000694620">
    <property type="component" value="Chromosome 1"/>
</dbReference>
<dbReference type="Pfam" id="PF02825">
    <property type="entry name" value="WWE"/>
    <property type="match status" value="2"/>
</dbReference>
<dbReference type="PANTHER" id="PTHR45740:SF14">
    <property type="entry name" value="NOVEL PROTEIN"/>
    <property type="match status" value="1"/>
</dbReference>
<proteinExistence type="inferred from homology"/>
<dbReference type="InterPro" id="IPR036855">
    <property type="entry name" value="Znf_CCCH_sf"/>
</dbReference>
<dbReference type="RefSeq" id="XP_028672487.1">
    <property type="nucleotide sequence ID" value="XM_028816654.2"/>
</dbReference>
<reference evidence="11" key="1">
    <citation type="submission" date="2021-06" db="EMBL/GenBank/DDBJ databases">
        <authorList>
            <consortium name="Wellcome Sanger Institute Data Sharing"/>
        </authorList>
    </citation>
    <scope>NUCLEOTIDE SEQUENCE [LARGE SCALE GENOMIC DNA]</scope>
</reference>
<feature type="compositionally biased region" description="Basic and acidic residues" evidence="8">
    <location>
        <begin position="114"/>
        <end position="132"/>
    </location>
</feature>
<evidence type="ECO:0000256" key="1">
    <source>
        <dbReference type="ARBA" id="ARBA00004123"/>
    </source>
</evidence>
<evidence type="ECO:0000256" key="6">
    <source>
        <dbReference type="ARBA" id="ARBA00024347"/>
    </source>
</evidence>
<evidence type="ECO:0000259" key="9">
    <source>
        <dbReference type="PROSITE" id="PS50103"/>
    </source>
</evidence>
<keyword evidence="12" id="KW-1185">Reference proteome</keyword>
<keyword evidence="5" id="KW-0539">Nucleus</keyword>
<dbReference type="PROSITE" id="PS50918">
    <property type="entry name" value="WWE"/>
    <property type="match status" value="2"/>
</dbReference>
<dbReference type="InterPro" id="IPR000571">
    <property type="entry name" value="Znf_CCCH"/>
</dbReference>
<sequence>MAARYYDSDDNSVPDDSGYWTNSAGCDNEEELNDTENSDLSESDGDDTASSESDDENKVQQPCKFYNNGDCREGKKCKFLHVCKYDFKGRCKRGSMCVLKHRRPSGQSSDSSEDESRGSRSSSEPRRTKDKPYQWQINSGDGWKNIENDFVIEAQYSLPNSKGIKLYNTPYGVVNIDFNKMRVNKRNLRIRRKTFEDCTLKPMWVWYCRSNRRWILFEEKNSKSTSNSSAPCSDDIENHYQQRSRGRLLFTIGQNQYELNFREMKQINLTSGHKRKIVRRPKFIACKNKSGKDSKPRPSSARQQFTVPSGGSTPLWQFQGDSGKWYDFKHRAGTETESSISSKDIEAKYQMHPSGSMTFRVGRQQYSLSFSGMTQTNQSTRKVRQIRRV</sequence>
<feature type="compositionally biased region" description="Polar residues" evidence="8">
    <location>
        <begin position="300"/>
        <end position="314"/>
    </location>
</feature>
<evidence type="ECO:0000256" key="4">
    <source>
        <dbReference type="ARBA" id="ARBA00022833"/>
    </source>
</evidence>
<feature type="domain" description="C3H1-type" evidence="9">
    <location>
        <begin position="57"/>
        <end position="84"/>
    </location>
</feature>
<reference evidence="11" key="2">
    <citation type="submission" date="2025-08" db="UniProtKB">
        <authorList>
            <consortium name="Ensembl"/>
        </authorList>
    </citation>
    <scope>IDENTIFICATION</scope>
</reference>
<dbReference type="GO" id="GO:0008270">
    <property type="term" value="F:zinc ion binding"/>
    <property type="evidence" value="ECO:0007669"/>
    <property type="project" value="UniProtKB-KW"/>
</dbReference>